<organism evidence="1 2">
    <name type="scientific">Prorocentrum cordatum</name>
    <dbReference type="NCBI Taxonomy" id="2364126"/>
    <lineage>
        <taxon>Eukaryota</taxon>
        <taxon>Sar</taxon>
        <taxon>Alveolata</taxon>
        <taxon>Dinophyceae</taxon>
        <taxon>Prorocentrales</taxon>
        <taxon>Prorocentraceae</taxon>
        <taxon>Prorocentrum</taxon>
    </lineage>
</organism>
<evidence type="ECO:0000313" key="1">
    <source>
        <dbReference type="EMBL" id="CAK0898526.1"/>
    </source>
</evidence>
<gene>
    <name evidence="1" type="ORF">PCOR1329_LOCUS76359</name>
</gene>
<feature type="non-terminal residue" evidence="1">
    <location>
        <position position="1"/>
    </location>
</feature>
<dbReference type="Proteomes" id="UP001189429">
    <property type="component" value="Unassembled WGS sequence"/>
</dbReference>
<dbReference type="EMBL" id="CAUYUJ010020487">
    <property type="protein sequence ID" value="CAK0898526.1"/>
    <property type="molecule type" value="Genomic_DNA"/>
</dbReference>
<proteinExistence type="predicted"/>
<evidence type="ECO:0000313" key="2">
    <source>
        <dbReference type="Proteomes" id="UP001189429"/>
    </source>
</evidence>
<sequence>RPRNELAQEWKRNTFYVLPHKVTGQMIQVNELDDAEYNERLETATYDKTRTNVFDRGNHSSVGWFFNCAAFWCTPRWGPDQDGAF</sequence>
<keyword evidence="2" id="KW-1185">Reference proteome</keyword>
<protein>
    <submittedName>
        <fullName evidence="1">Uncharacterized protein</fullName>
    </submittedName>
</protein>
<reference evidence="1" key="1">
    <citation type="submission" date="2023-10" db="EMBL/GenBank/DDBJ databases">
        <authorList>
            <person name="Chen Y."/>
            <person name="Shah S."/>
            <person name="Dougan E. K."/>
            <person name="Thang M."/>
            <person name="Chan C."/>
        </authorList>
    </citation>
    <scope>NUCLEOTIDE SEQUENCE [LARGE SCALE GENOMIC DNA]</scope>
</reference>
<comment type="caution">
    <text evidence="1">The sequence shown here is derived from an EMBL/GenBank/DDBJ whole genome shotgun (WGS) entry which is preliminary data.</text>
</comment>
<accession>A0ABN9XJS9</accession>
<name>A0ABN9XJS9_9DINO</name>